<protein>
    <recommendedName>
        <fullName evidence="3">RNA-directed DNA polymerase (Reverse transcriptase)</fullName>
    </recommendedName>
</protein>
<evidence type="ECO:0000313" key="2">
    <source>
        <dbReference type="Proteomes" id="UP000075243"/>
    </source>
</evidence>
<accession>A0A151T1L6</accession>
<evidence type="ECO:0008006" key="3">
    <source>
        <dbReference type="Google" id="ProtNLM"/>
    </source>
</evidence>
<proteinExistence type="predicted"/>
<dbReference type="OMA" id="HCIANGR"/>
<dbReference type="Proteomes" id="UP000075243">
    <property type="component" value="Chromosome 9"/>
</dbReference>
<sequence length="205" mass="24622">GPKPFRSLDCWFEDRNFVGMIEEIWSKSTVFVLKEKLKRLKVKLKEWNKDIFGNAHNQISLIEQNINDLDKKEELMGLDEEEQTTRKKLQHQFWELAKMSESIARQKSRITWHQEGDRNTKYFHKVINWKRRKNSLSSIRVAEEWVQDPIQVKCEVNRFFREKFSKVQWQRPKLDGVTFQMITSQQDESLNTPFQESEVKCDLGV</sequence>
<keyword evidence="2" id="KW-1185">Reference proteome</keyword>
<evidence type="ECO:0000313" key="1">
    <source>
        <dbReference type="EMBL" id="KYP60962.1"/>
    </source>
</evidence>
<dbReference type="Gramene" id="C.cajan_22713.t">
    <property type="protein sequence ID" value="C.cajan_22713.t"/>
    <property type="gene ID" value="C.cajan_22713"/>
</dbReference>
<reference evidence="1 2" key="1">
    <citation type="journal article" date="2012" name="Nat. Biotechnol.">
        <title>Draft genome sequence of pigeonpea (Cajanus cajan), an orphan legume crop of resource-poor farmers.</title>
        <authorList>
            <person name="Varshney R.K."/>
            <person name="Chen W."/>
            <person name="Li Y."/>
            <person name="Bharti A.K."/>
            <person name="Saxena R.K."/>
            <person name="Schlueter J.A."/>
            <person name="Donoghue M.T."/>
            <person name="Azam S."/>
            <person name="Fan G."/>
            <person name="Whaley A.M."/>
            <person name="Farmer A.D."/>
            <person name="Sheridan J."/>
            <person name="Iwata A."/>
            <person name="Tuteja R."/>
            <person name="Penmetsa R.V."/>
            <person name="Wu W."/>
            <person name="Upadhyaya H.D."/>
            <person name="Yang S.P."/>
            <person name="Shah T."/>
            <person name="Saxena K.B."/>
            <person name="Michael T."/>
            <person name="McCombie W.R."/>
            <person name="Yang B."/>
            <person name="Zhang G."/>
            <person name="Yang H."/>
            <person name="Wang J."/>
            <person name="Spillane C."/>
            <person name="Cook D.R."/>
            <person name="May G.D."/>
            <person name="Xu X."/>
            <person name="Jackson S.A."/>
        </authorList>
    </citation>
    <scope>NUCLEOTIDE SEQUENCE [LARGE SCALE GENOMIC DNA]</scope>
    <source>
        <strain evidence="2">cv. Asha</strain>
    </source>
</reference>
<feature type="non-terminal residue" evidence="1">
    <location>
        <position position="1"/>
    </location>
</feature>
<dbReference type="AlphaFoldDB" id="A0A151T1L6"/>
<gene>
    <name evidence="1" type="ORF">KK1_023385</name>
</gene>
<organism evidence="1 2">
    <name type="scientific">Cajanus cajan</name>
    <name type="common">Pigeon pea</name>
    <name type="synonym">Cajanus indicus</name>
    <dbReference type="NCBI Taxonomy" id="3821"/>
    <lineage>
        <taxon>Eukaryota</taxon>
        <taxon>Viridiplantae</taxon>
        <taxon>Streptophyta</taxon>
        <taxon>Embryophyta</taxon>
        <taxon>Tracheophyta</taxon>
        <taxon>Spermatophyta</taxon>
        <taxon>Magnoliopsida</taxon>
        <taxon>eudicotyledons</taxon>
        <taxon>Gunneridae</taxon>
        <taxon>Pentapetalae</taxon>
        <taxon>rosids</taxon>
        <taxon>fabids</taxon>
        <taxon>Fabales</taxon>
        <taxon>Fabaceae</taxon>
        <taxon>Papilionoideae</taxon>
        <taxon>50 kb inversion clade</taxon>
        <taxon>NPAAA clade</taxon>
        <taxon>indigoferoid/millettioid clade</taxon>
        <taxon>Phaseoleae</taxon>
        <taxon>Cajanus</taxon>
    </lineage>
</organism>
<dbReference type="EMBL" id="CM003611">
    <property type="protein sequence ID" value="KYP60962.1"/>
    <property type="molecule type" value="Genomic_DNA"/>
</dbReference>
<name>A0A151T1L6_CAJCA</name>